<evidence type="ECO:0000313" key="4">
    <source>
        <dbReference type="Proteomes" id="UP000216316"/>
    </source>
</evidence>
<sequence>MKLNNDCVRDILLFIEANQISGKALHVDSIMKSLKSTGYKEDEIKYALSKLDETPYVNFDLTEYNGLVLGGISGALTWEGHQFLDNIRNKTTWENVKSNIKEKVGNASITIIAAVAESYIKNKLGLN</sequence>
<evidence type="ECO:0000313" key="2">
    <source>
        <dbReference type="EMBL" id="OYR91117.1"/>
    </source>
</evidence>
<dbReference type="RefSeq" id="WP_094496360.1">
    <property type="nucleotide sequence ID" value="NZ_NGNV01000044.1"/>
</dbReference>
<dbReference type="Proteomes" id="UP000215828">
    <property type="component" value="Unassembled WGS sequence"/>
</dbReference>
<organism evidence="2 3">
    <name type="scientific">Lactobacillus taiwanensis</name>
    <dbReference type="NCBI Taxonomy" id="508451"/>
    <lineage>
        <taxon>Bacteria</taxon>
        <taxon>Bacillati</taxon>
        <taxon>Bacillota</taxon>
        <taxon>Bacilli</taxon>
        <taxon>Lactobacillales</taxon>
        <taxon>Lactobacillaceae</taxon>
        <taxon>Lactobacillus</taxon>
    </lineage>
</organism>
<evidence type="ECO:0000313" key="1">
    <source>
        <dbReference type="EMBL" id="OYR87499.1"/>
    </source>
</evidence>
<accession>A0A256LEW6</accession>
<dbReference type="EMBL" id="NGNX01000033">
    <property type="protein sequence ID" value="OYR91117.1"/>
    <property type="molecule type" value="Genomic_DNA"/>
</dbReference>
<evidence type="ECO:0000313" key="3">
    <source>
        <dbReference type="Proteomes" id="UP000215828"/>
    </source>
</evidence>
<dbReference type="Proteomes" id="UP000216316">
    <property type="component" value="Unassembled WGS sequence"/>
</dbReference>
<name>A0A256LEW6_9LACO</name>
<evidence type="ECO:0008006" key="5">
    <source>
        <dbReference type="Google" id="ProtNLM"/>
    </source>
</evidence>
<dbReference type="InterPro" id="IPR019650">
    <property type="entry name" value="DUF2513"/>
</dbReference>
<reference evidence="3 4" key="3">
    <citation type="submission" date="2017-09" db="EMBL/GenBank/DDBJ databases">
        <title>Tripartite evolution among Lactobacillus johnsonii, Lactobacillus taiwanensis, Lactobacillus reuteri and their rodent host.</title>
        <authorList>
            <person name="Wang T."/>
            <person name="Knowles S."/>
            <person name="Cheng C."/>
        </authorList>
    </citation>
    <scope>NUCLEOTIDE SEQUENCE [LARGE SCALE GENOMIC DNA]</scope>
    <source>
        <strain evidence="2 3">609q</strain>
        <strain evidence="1 4">609u</strain>
    </source>
</reference>
<protein>
    <recommendedName>
        <fullName evidence="5">DUF2513 domain-containing protein</fullName>
    </recommendedName>
</protein>
<dbReference type="AlphaFoldDB" id="A0A256LEW6"/>
<dbReference type="EMBL" id="NGNV01000044">
    <property type="protein sequence ID" value="OYR87499.1"/>
    <property type="molecule type" value="Genomic_DNA"/>
</dbReference>
<reference evidence="1 4" key="2">
    <citation type="submission" date="2017-05" db="EMBL/GenBank/DDBJ databases">
        <authorList>
            <person name="Lin X.B."/>
            <person name="Stothard P."/>
            <person name="Tasseva G."/>
            <person name="Walter J."/>
        </authorList>
    </citation>
    <scope>NUCLEOTIDE SEQUENCE [LARGE SCALE GENOMIC DNA]</scope>
    <source>
        <strain evidence="1 4">609u</strain>
    </source>
</reference>
<comment type="caution">
    <text evidence="2">The sequence shown here is derived from an EMBL/GenBank/DDBJ whole genome shotgun (WGS) entry which is preliminary data.</text>
</comment>
<gene>
    <name evidence="1" type="ORF">CBF53_08660</name>
    <name evidence="2" type="ORF">CBF70_08095</name>
</gene>
<reference evidence="2 3" key="1">
    <citation type="submission" date="2017-04" db="EMBL/GenBank/DDBJ databases">
        <authorList>
            <person name="Afonso C.L."/>
            <person name="Miller P.J."/>
            <person name="Scott M.A."/>
            <person name="Spackman E."/>
            <person name="Goraichik I."/>
            <person name="Dimitrov K.M."/>
            <person name="Suarez D.L."/>
            <person name="Swayne D.E."/>
        </authorList>
    </citation>
    <scope>NUCLEOTIDE SEQUENCE [LARGE SCALE GENOMIC DNA]</scope>
    <source>
        <strain evidence="2 3">609q</strain>
    </source>
</reference>
<proteinExistence type="predicted"/>
<keyword evidence="4" id="KW-1185">Reference proteome</keyword>
<dbReference type="Pfam" id="PF10711">
    <property type="entry name" value="DUF2513"/>
    <property type="match status" value="1"/>
</dbReference>